<dbReference type="AlphaFoldDB" id="A0A2H9T1V8"/>
<evidence type="ECO:0000256" key="4">
    <source>
        <dbReference type="ARBA" id="ARBA00022989"/>
    </source>
</evidence>
<dbReference type="InterPro" id="IPR050250">
    <property type="entry name" value="Macrolide_Exporter_MacB"/>
</dbReference>
<comment type="caution">
    <text evidence="10">The sequence shown here is derived from an EMBL/GenBank/DDBJ whole genome shotgun (WGS) entry which is preliminary data.</text>
</comment>
<organism evidence="10 11">
    <name type="scientific">Candidatus Staskawiczbacteria bacterium CG10_big_fil_rev_8_21_14_0_10_38_10</name>
    <dbReference type="NCBI Taxonomy" id="1974891"/>
    <lineage>
        <taxon>Bacteria</taxon>
        <taxon>Candidatus Staskawicziibacteriota</taxon>
    </lineage>
</organism>
<keyword evidence="5 7" id="KW-0472">Membrane</keyword>
<evidence type="ECO:0000256" key="2">
    <source>
        <dbReference type="ARBA" id="ARBA00022475"/>
    </source>
</evidence>
<feature type="domain" description="ABC3 transporter permease C-terminal" evidence="8">
    <location>
        <begin position="268"/>
        <end position="358"/>
    </location>
</feature>
<evidence type="ECO:0000313" key="11">
    <source>
        <dbReference type="Proteomes" id="UP000236946"/>
    </source>
</evidence>
<keyword evidence="4 7" id="KW-1133">Transmembrane helix</keyword>
<protein>
    <recommendedName>
        <fullName evidence="12">FtsX-like permease family protein</fullName>
    </recommendedName>
</protein>
<dbReference type="PANTHER" id="PTHR30572">
    <property type="entry name" value="MEMBRANE COMPONENT OF TRANSPORTER-RELATED"/>
    <property type="match status" value="1"/>
</dbReference>
<dbReference type="Proteomes" id="UP000236946">
    <property type="component" value="Unassembled WGS sequence"/>
</dbReference>
<evidence type="ECO:0000256" key="5">
    <source>
        <dbReference type="ARBA" id="ARBA00023136"/>
    </source>
</evidence>
<evidence type="ECO:0000256" key="3">
    <source>
        <dbReference type="ARBA" id="ARBA00022692"/>
    </source>
</evidence>
<evidence type="ECO:0000259" key="9">
    <source>
        <dbReference type="Pfam" id="PF12704"/>
    </source>
</evidence>
<dbReference type="PANTHER" id="PTHR30572:SF4">
    <property type="entry name" value="ABC TRANSPORTER PERMEASE YTRF"/>
    <property type="match status" value="1"/>
</dbReference>
<feature type="non-terminal residue" evidence="10">
    <location>
        <position position="365"/>
    </location>
</feature>
<evidence type="ECO:0000259" key="8">
    <source>
        <dbReference type="Pfam" id="PF02687"/>
    </source>
</evidence>
<feature type="domain" description="MacB-like periplasmic core" evidence="9">
    <location>
        <begin position="21"/>
        <end position="238"/>
    </location>
</feature>
<reference evidence="11" key="1">
    <citation type="submission" date="2017-09" db="EMBL/GenBank/DDBJ databases">
        <title>Depth-based differentiation of microbial function through sediment-hosted aquifers and enrichment of novel symbionts in the deep terrestrial subsurface.</title>
        <authorList>
            <person name="Probst A.J."/>
            <person name="Ladd B."/>
            <person name="Jarett J.K."/>
            <person name="Geller-Mcgrath D.E."/>
            <person name="Sieber C.M.K."/>
            <person name="Emerson J.B."/>
            <person name="Anantharaman K."/>
            <person name="Thomas B.C."/>
            <person name="Malmstrom R."/>
            <person name="Stieglmeier M."/>
            <person name="Klingl A."/>
            <person name="Woyke T."/>
            <person name="Ryan C.M."/>
            <person name="Banfield J.F."/>
        </authorList>
    </citation>
    <scope>NUCLEOTIDE SEQUENCE [LARGE SCALE GENOMIC DNA]</scope>
</reference>
<proteinExistence type="inferred from homology"/>
<evidence type="ECO:0000256" key="6">
    <source>
        <dbReference type="ARBA" id="ARBA00038076"/>
    </source>
</evidence>
<dbReference type="EMBL" id="PFEN01000008">
    <property type="protein sequence ID" value="PJE69731.1"/>
    <property type="molecule type" value="Genomic_DNA"/>
</dbReference>
<evidence type="ECO:0000313" key="10">
    <source>
        <dbReference type="EMBL" id="PJE69731.1"/>
    </source>
</evidence>
<comment type="similarity">
    <text evidence="6">Belongs to the ABC-4 integral membrane protein family.</text>
</comment>
<keyword evidence="3 7" id="KW-0812">Transmembrane</keyword>
<keyword evidence="2" id="KW-1003">Cell membrane</keyword>
<evidence type="ECO:0000256" key="1">
    <source>
        <dbReference type="ARBA" id="ARBA00004651"/>
    </source>
</evidence>
<name>A0A2H9T1V8_9BACT</name>
<dbReference type="Pfam" id="PF12704">
    <property type="entry name" value="MacB_PCD"/>
    <property type="match status" value="1"/>
</dbReference>
<comment type="subcellular location">
    <subcellularLocation>
        <location evidence="1">Cell membrane</location>
        <topology evidence="1">Multi-pass membrane protein</topology>
    </subcellularLocation>
</comment>
<evidence type="ECO:0000256" key="7">
    <source>
        <dbReference type="SAM" id="Phobius"/>
    </source>
</evidence>
<evidence type="ECO:0008006" key="12">
    <source>
        <dbReference type="Google" id="ProtNLM"/>
    </source>
</evidence>
<dbReference type="GO" id="GO:0005886">
    <property type="term" value="C:plasma membrane"/>
    <property type="evidence" value="ECO:0007669"/>
    <property type="project" value="UniProtKB-SubCell"/>
</dbReference>
<gene>
    <name evidence="10" type="ORF">COU98_00390</name>
</gene>
<feature type="transmembrane region" description="Helical" evidence="7">
    <location>
        <begin position="264"/>
        <end position="290"/>
    </location>
</feature>
<dbReference type="InterPro" id="IPR025857">
    <property type="entry name" value="MacB_PCD"/>
</dbReference>
<sequence>MRIIDLLYLVVQGLKSRIARTLYTTLGVAIGIAAILFLVSLGYGLQKILLEKITTKESLLTLDVASPESKIISLNDATLQKISKIPGVDQISPQAVFIGQIVHEGLTSEAIVNLIDPNFFIYEGITPRFGRLLTADEKNKLIVDSQVAELFGLKNSKILGKNLKILIFIPVEGAEEGIVETFEVETEFEVTGVIEGGATTANIFLKRDDLEKLPIKEYQFAKVKVEEDKNLEEARDKLISMGFMVSALSDTIEQANRIFNAIQIILGIFGVVGLIVAAVGLVNTMSITLLERTSEIGIMRSLGASANDIRKLFLMESTICGFFGGIFGVTLGIGIGQLFNFGINLLAKSLGGQTMRLFSYPFWFI</sequence>
<dbReference type="Pfam" id="PF02687">
    <property type="entry name" value="FtsX"/>
    <property type="match status" value="1"/>
</dbReference>
<dbReference type="GO" id="GO:0022857">
    <property type="term" value="F:transmembrane transporter activity"/>
    <property type="evidence" value="ECO:0007669"/>
    <property type="project" value="TreeGrafter"/>
</dbReference>
<feature type="transmembrane region" description="Helical" evidence="7">
    <location>
        <begin position="319"/>
        <end position="339"/>
    </location>
</feature>
<accession>A0A2H9T1V8</accession>
<feature type="transmembrane region" description="Helical" evidence="7">
    <location>
        <begin position="21"/>
        <end position="45"/>
    </location>
</feature>
<dbReference type="InterPro" id="IPR003838">
    <property type="entry name" value="ABC3_permease_C"/>
</dbReference>